<feature type="transmembrane region" description="Helical" evidence="6">
    <location>
        <begin position="338"/>
        <end position="358"/>
    </location>
</feature>
<dbReference type="PROSITE" id="PS50850">
    <property type="entry name" value="MFS"/>
    <property type="match status" value="1"/>
</dbReference>
<evidence type="ECO:0000256" key="4">
    <source>
        <dbReference type="ARBA" id="ARBA00022989"/>
    </source>
</evidence>
<dbReference type="Pfam" id="PF07690">
    <property type="entry name" value="MFS_1"/>
    <property type="match status" value="1"/>
</dbReference>
<dbReference type="GO" id="GO:0016020">
    <property type="term" value="C:membrane"/>
    <property type="evidence" value="ECO:0007669"/>
    <property type="project" value="UniProtKB-SubCell"/>
</dbReference>
<keyword evidence="5 6" id="KW-0472">Membrane</keyword>
<feature type="transmembrane region" description="Helical" evidence="6">
    <location>
        <begin position="370"/>
        <end position="389"/>
    </location>
</feature>
<evidence type="ECO:0000256" key="3">
    <source>
        <dbReference type="ARBA" id="ARBA00022692"/>
    </source>
</evidence>
<name>A0AAN7W1H7_9PEZI</name>
<protein>
    <recommendedName>
        <fullName evidence="7">Major facilitator superfamily (MFS) profile domain-containing protein</fullName>
    </recommendedName>
</protein>
<dbReference type="Gene3D" id="1.20.1250.20">
    <property type="entry name" value="MFS general substrate transporter like domains"/>
    <property type="match status" value="2"/>
</dbReference>
<dbReference type="SUPFAM" id="SSF103473">
    <property type="entry name" value="MFS general substrate transporter"/>
    <property type="match status" value="1"/>
</dbReference>
<dbReference type="GO" id="GO:0022857">
    <property type="term" value="F:transmembrane transporter activity"/>
    <property type="evidence" value="ECO:0007669"/>
    <property type="project" value="InterPro"/>
</dbReference>
<evidence type="ECO:0000313" key="9">
    <source>
        <dbReference type="Proteomes" id="UP001310594"/>
    </source>
</evidence>
<dbReference type="Proteomes" id="UP001310594">
    <property type="component" value="Unassembled WGS sequence"/>
</dbReference>
<gene>
    <name evidence="8" type="ORF">LTR97_008307</name>
</gene>
<dbReference type="InterPro" id="IPR020846">
    <property type="entry name" value="MFS_dom"/>
</dbReference>
<dbReference type="PANTHER" id="PTHR43791:SF24">
    <property type="entry name" value="NICOTINIC ACID PLASMA MEMBRANE TRANSPORTER"/>
    <property type="match status" value="1"/>
</dbReference>
<evidence type="ECO:0000256" key="6">
    <source>
        <dbReference type="SAM" id="Phobius"/>
    </source>
</evidence>
<comment type="subcellular location">
    <subcellularLocation>
        <location evidence="1">Membrane</location>
        <topology evidence="1">Multi-pass membrane protein</topology>
    </subcellularLocation>
</comment>
<organism evidence="8 9">
    <name type="scientific">Elasticomyces elasticus</name>
    <dbReference type="NCBI Taxonomy" id="574655"/>
    <lineage>
        <taxon>Eukaryota</taxon>
        <taxon>Fungi</taxon>
        <taxon>Dikarya</taxon>
        <taxon>Ascomycota</taxon>
        <taxon>Pezizomycotina</taxon>
        <taxon>Dothideomycetes</taxon>
        <taxon>Dothideomycetidae</taxon>
        <taxon>Mycosphaerellales</taxon>
        <taxon>Teratosphaeriaceae</taxon>
        <taxon>Elasticomyces</taxon>
    </lineage>
</organism>
<feature type="transmembrane region" description="Helical" evidence="6">
    <location>
        <begin position="203"/>
        <end position="222"/>
    </location>
</feature>
<evidence type="ECO:0000259" key="7">
    <source>
        <dbReference type="PROSITE" id="PS50850"/>
    </source>
</evidence>
<evidence type="ECO:0000256" key="1">
    <source>
        <dbReference type="ARBA" id="ARBA00004141"/>
    </source>
</evidence>
<feature type="domain" description="Major facilitator superfamily (MFS) profile" evidence="7">
    <location>
        <begin position="59"/>
        <end position="520"/>
    </location>
</feature>
<dbReference type="PANTHER" id="PTHR43791">
    <property type="entry name" value="PERMEASE-RELATED"/>
    <property type="match status" value="1"/>
</dbReference>
<sequence length="520" mass="57662">MSVPIIKIAGEPNLEKTFAIDAQPTDALSDLSKGNVAPEDIYIDPATERKLLWKIDAFLVPLLTLSFLSAYLDRSNIGNAAIAGMPEDLGLTKQGLASKSSSRNVSFDLSQHQLTSPQFYVTYVPFELPGSLLVKTIKPSRLLPAFMLGWSVTCLGAGFIKTPGHLYAVRLLVGLFEAGMYPALAITLTTFYTPQEQARRFAYLYLSVGLSGGFGGLFAFALLKLDGRHGIAGWRWLFIVEGVLSIGIAVLLWACMPDSYQTCKFLNAEDKELMRLRTIKHDRYMRLNETFDKREVWKAFKDYKIWLSAIIQFLGDILSFGISTFMPSLVRSFGFDSVLTQLLTVPIFFVGVGIYIGISFWSDKIQQRAVFMVGGALTVSLGYALLLGLPMSQKGALYFSCFLVVPGLYCMLGLNYVWMLGSHAGYYKRATCIGINMTIGNCAGLLIGQIFKDRTPEGRYLIGVATSMACGLACIVVIGLIYLHLRKQNGIRDALTPEERQRWIDEGASGDFHPDYRYIL</sequence>
<feature type="transmembrane region" description="Helical" evidence="6">
    <location>
        <begin position="303"/>
        <end position="326"/>
    </location>
</feature>
<dbReference type="FunFam" id="1.20.1250.20:FF:000018">
    <property type="entry name" value="MFS transporter permease"/>
    <property type="match status" value="1"/>
</dbReference>
<feature type="transmembrane region" description="Helical" evidence="6">
    <location>
        <begin position="460"/>
        <end position="483"/>
    </location>
</feature>
<feature type="transmembrane region" description="Helical" evidence="6">
    <location>
        <begin position="430"/>
        <end position="448"/>
    </location>
</feature>
<dbReference type="EMBL" id="JAVRQU010000013">
    <property type="protein sequence ID" value="KAK5695887.1"/>
    <property type="molecule type" value="Genomic_DNA"/>
</dbReference>
<dbReference type="AlphaFoldDB" id="A0AAN7W1H7"/>
<keyword evidence="3 6" id="KW-0812">Transmembrane</keyword>
<evidence type="ECO:0000313" key="8">
    <source>
        <dbReference type="EMBL" id="KAK5695887.1"/>
    </source>
</evidence>
<accession>A0AAN7W1H7</accession>
<feature type="transmembrane region" description="Helical" evidence="6">
    <location>
        <begin position="395"/>
        <end position="418"/>
    </location>
</feature>
<proteinExistence type="predicted"/>
<comment type="caution">
    <text evidence="8">The sequence shown here is derived from an EMBL/GenBank/DDBJ whole genome shotgun (WGS) entry which is preliminary data.</text>
</comment>
<feature type="transmembrane region" description="Helical" evidence="6">
    <location>
        <begin position="166"/>
        <end position="191"/>
    </location>
</feature>
<reference evidence="8" key="1">
    <citation type="submission" date="2023-08" db="EMBL/GenBank/DDBJ databases">
        <title>Black Yeasts Isolated from many extreme environments.</title>
        <authorList>
            <person name="Coleine C."/>
            <person name="Stajich J.E."/>
            <person name="Selbmann L."/>
        </authorList>
    </citation>
    <scope>NUCLEOTIDE SEQUENCE</scope>
    <source>
        <strain evidence="8">CCFEE 5810</strain>
    </source>
</reference>
<feature type="transmembrane region" description="Helical" evidence="6">
    <location>
        <begin position="234"/>
        <end position="255"/>
    </location>
</feature>
<evidence type="ECO:0000256" key="5">
    <source>
        <dbReference type="ARBA" id="ARBA00023136"/>
    </source>
</evidence>
<dbReference type="InterPro" id="IPR011701">
    <property type="entry name" value="MFS"/>
</dbReference>
<keyword evidence="4 6" id="KW-1133">Transmembrane helix</keyword>
<evidence type="ECO:0000256" key="2">
    <source>
        <dbReference type="ARBA" id="ARBA00022448"/>
    </source>
</evidence>
<dbReference type="InterPro" id="IPR036259">
    <property type="entry name" value="MFS_trans_sf"/>
</dbReference>
<keyword evidence="2" id="KW-0813">Transport</keyword>